<evidence type="ECO:0000313" key="3">
    <source>
        <dbReference type="Proteomes" id="UP000243217"/>
    </source>
</evidence>
<name>A0A1V9ZEB6_9STRA</name>
<proteinExistence type="predicted"/>
<gene>
    <name evidence="2" type="ORF">THRCLA_22008</name>
</gene>
<dbReference type="EMBL" id="JNBS01001977">
    <property type="protein sequence ID" value="OQR96329.1"/>
    <property type="molecule type" value="Genomic_DNA"/>
</dbReference>
<reference evidence="2 3" key="1">
    <citation type="journal article" date="2014" name="Genome Biol. Evol.">
        <title>The secreted proteins of Achlya hypogyna and Thraustotheca clavata identify the ancestral oomycete secretome and reveal gene acquisitions by horizontal gene transfer.</title>
        <authorList>
            <person name="Misner I."/>
            <person name="Blouin N."/>
            <person name="Leonard G."/>
            <person name="Richards T.A."/>
            <person name="Lane C.E."/>
        </authorList>
    </citation>
    <scope>NUCLEOTIDE SEQUENCE [LARGE SCALE GENOMIC DNA]</scope>
    <source>
        <strain evidence="2 3">ATCC 34112</strain>
    </source>
</reference>
<feature type="binding site" evidence="1">
    <location>
        <position position="55"/>
    </location>
    <ligand>
        <name>ATP</name>
        <dbReference type="ChEBI" id="CHEBI:30616"/>
    </ligand>
</feature>
<sequence length="60" mass="6725">MLASFIADNVSPWVKLLTNALESLNVEIVEGEPFLGMGAYGRVFHVRREEDYALKLVPSM</sequence>
<comment type="caution">
    <text evidence="2">The sequence shown here is derived from an EMBL/GenBank/DDBJ whole genome shotgun (WGS) entry which is preliminary data.</text>
</comment>
<evidence type="ECO:0000256" key="1">
    <source>
        <dbReference type="PROSITE-ProRule" id="PRU10141"/>
    </source>
</evidence>
<keyword evidence="3" id="KW-1185">Reference proteome</keyword>
<protein>
    <recommendedName>
        <fullName evidence="4">Protein kinase domain-containing protein</fullName>
    </recommendedName>
</protein>
<evidence type="ECO:0008006" key="4">
    <source>
        <dbReference type="Google" id="ProtNLM"/>
    </source>
</evidence>
<evidence type="ECO:0000313" key="2">
    <source>
        <dbReference type="EMBL" id="OQR96329.1"/>
    </source>
</evidence>
<accession>A0A1V9ZEB6</accession>
<organism evidence="2 3">
    <name type="scientific">Thraustotheca clavata</name>
    <dbReference type="NCBI Taxonomy" id="74557"/>
    <lineage>
        <taxon>Eukaryota</taxon>
        <taxon>Sar</taxon>
        <taxon>Stramenopiles</taxon>
        <taxon>Oomycota</taxon>
        <taxon>Saprolegniomycetes</taxon>
        <taxon>Saprolegniales</taxon>
        <taxon>Achlyaceae</taxon>
        <taxon>Thraustotheca</taxon>
    </lineage>
</organism>
<dbReference type="Proteomes" id="UP000243217">
    <property type="component" value="Unassembled WGS sequence"/>
</dbReference>
<dbReference type="InterPro" id="IPR017441">
    <property type="entry name" value="Protein_kinase_ATP_BS"/>
</dbReference>
<dbReference type="GO" id="GO:0005524">
    <property type="term" value="F:ATP binding"/>
    <property type="evidence" value="ECO:0007669"/>
    <property type="project" value="UniProtKB-UniRule"/>
</dbReference>
<dbReference type="OrthoDB" id="125809at2759"/>
<keyword evidence="1" id="KW-0547">Nucleotide-binding</keyword>
<keyword evidence="1" id="KW-0067">ATP-binding</keyword>
<dbReference type="AlphaFoldDB" id="A0A1V9ZEB6"/>
<dbReference type="PROSITE" id="PS00107">
    <property type="entry name" value="PROTEIN_KINASE_ATP"/>
    <property type="match status" value="1"/>
</dbReference>